<reference evidence="3" key="1">
    <citation type="journal article" date="2017" name="Nature">
        <title>The sunflower genome provides insights into oil metabolism, flowering and Asterid evolution.</title>
        <authorList>
            <person name="Badouin H."/>
            <person name="Gouzy J."/>
            <person name="Grassa C.J."/>
            <person name="Murat F."/>
            <person name="Staton S.E."/>
            <person name="Cottret L."/>
            <person name="Lelandais-Briere C."/>
            <person name="Owens G.L."/>
            <person name="Carrere S."/>
            <person name="Mayjonade B."/>
            <person name="Legrand L."/>
            <person name="Gill N."/>
            <person name="Kane N.C."/>
            <person name="Bowers J.E."/>
            <person name="Hubner S."/>
            <person name="Bellec A."/>
            <person name="Berard A."/>
            <person name="Berges H."/>
            <person name="Blanchet N."/>
            <person name="Boniface M.C."/>
            <person name="Brunel D."/>
            <person name="Catrice O."/>
            <person name="Chaidir N."/>
            <person name="Claudel C."/>
            <person name="Donnadieu C."/>
            <person name="Faraut T."/>
            <person name="Fievet G."/>
            <person name="Helmstetter N."/>
            <person name="King M."/>
            <person name="Knapp S.J."/>
            <person name="Lai Z."/>
            <person name="Le Paslier M.C."/>
            <person name="Lippi Y."/>
            <person name="Lorenzon L."/>
            <person name="Mandel J.R."/>
            <person name="Marage G."/>
            <person name="Marchand G."/>
            <person name="Marquand E."/>
            <person name="Bret-Mestries E."/>
            <person name="Morien E."/>
            <person name="Nambeesan S."/>
            <person name="Nguyen T."/>
            <person name="Pegot-Espagnet P."/>
            <person name="Pouilly N."/>
            <person name="Raftis F."/>
            <person name="Sallet E."/>
            <person name="Schiex T."/>
            <person name="Thomas J."/>
            <person name="Vandecasteele C."/>
            <person name="Vares D."/>
            <person name="Vear F."/>
            <person name="Vautrin S."/>
            <person name="Crespi M."/>
            <person name="Mangin B."/>
            <person name="Burke J.M."/>
            <person name="Salse J."/>
            <person name="Munos S."/>
            <person name="Vincourt P."/>
            <person name="Rieseberg L.H."/>
            <person name="Langlade N.B."/>
        </authorList>
    </citation>
    <scope>NUCLEOTIDE SEQUENCE</scope>
    <source>
        <tissue evidence="3">Leaves</tissue>
    </source>
</reference>
<accession>A0A9K3HH03</accession>
<sequence length="379" mass="43276">MSGEGSSSGVKRKRRGTRAQGAAEEQPAVAPLRKVSYRDDGTPHSQSTVLLDNPLLRFLFDTDKRIDWDLVRQLGQVDRLEQLFGPKFRLALDCDEPQYHQLTLEFHSTFQYRHRGGFDEPDVEVEIDTFRCLLRGEVKKRKEHCVVKDDLAKFWRTIANTPFSNNMVASDIRDPLLKFVHKILAATLIGRHEGDNKVNHHSLFCLMCMVENRPANLASVLAWSFVRPKKGGKDSRLFGGPYITRLAESLGVFADFPVERMRAGPAPSFMELGSLQQAGIVTYDDPPVWYEVLPAPPSPDPAVEEATHTTISKCYQVPLQRHQLPAREYPIREPRPDPLTLESLYDRVEQVRQEMRDVRQEVEQVRQEMRAGIQVLLAH</sequence>
<gene>
    <name evidence="3" type="ORF">HanXRQr2_Chr12g0544741</name>
</gene>
<reference evidence="3" key="2">
    <citation type="submission" date="2020-06" db="EMBL/GenBank/DDBJ databases">
        <title>Helianthus annuus Genome sequencing and assembly Release 2.</title>
        <authorList>
            <person name="Gouzy J."/>
            <person name="Langlade N."/>
            <person name="Munos S."/>
        </authorList>
    </citation>
    <scope>NUCLEOTIDE SEQUENCE</scope>
    <source>
        <tissue evidence="3">Leaves</tissue>
    </source>
</reference>
<keyword evidence="1" id="KW-0175">Coiled coil</keyword>
<evidence type="ECO:0000313" key="4">
    <source>
        <dbReference type="Proteomes" id="UP000215914"/>
    </source>
</evidence>
<dbReference type="Proteomes" id="UP000215914">
    <property type="component" value="Unassembled WGS sequence"/>
</dbReference>
<organism evidence="3 4">
    <name type="scientific">Helianthus annuus</name>
    <name type="common">Common sunflower</name>
    <dbReference type="NCBI Taxonomy" id="4232"/>
    <lineage>
        <taxon>Eukaryota</taxon>
        <taxon>Viridiplantae</taxon>
        <taxon>Streptophyta</taxon>
        <taxon>Embryophyta</taxon>
        <taxon>Tracheophyta</taxon>
        <taxon>Spermatophyta</taxon>
        <taxon>Magnoliopsida</taxon>
        <taxon>eudicotyledons</taxon>
        <taxon>Gunneridae</taxon>
        <taxon>Pentapetalae</taxon>
        <taxon>asterids</taxon>
        <taxon>campanulids</taxon>
        <taxon>Asterales</taxon>
        <taxon>Asteraceae</taxon>
        <taxon>Asteroideae</taxon>
        <taxon>Heliantheae alliance</taxon>
        <taxon>Heliantheae</taxon>
        <taxon>Helianthus</taxon>
    </lineage>
</organism>
<dbReference type="EMBL" id="MNCJ02000327">
    <property type="protein sequence ID" value="KAF5778200.1"/>
    <property type="molecule type" value="Genomic_DNA"/>
</dbReference>
<evidence type="ECO:0000256" key="2">
    <source>
        <dbReference type="SAM" id="MobiDB-lite"/>
    </source>
</evidence>
<dbReference type="Gramene" id="mRNA:HanXRQr2_Chr12g0544741">
    <property type="protein sequence ID" value="mRNA:HanXRQr2_Chr12g0544741"/>
    <property type="gene ID" value="HanXRQr2_Chr12g0544741"/>
</dbReference>
<evidence type="ECO:0000256" key="1">
    <source>
        <dbReference type="SAM" id="Coils"/>
    </source>
</evidence>
<name>A0A9K3HH03_HELAN</name>
<evidence type="ECO:0000313" key="3">
    <source>
        <dbReference type="EMBL" id="KAF5778200.1"/>
    </source>
</evidence>
<protein>
    <submittedName>
        <fullName evidence="3">Uncharacterized protein</fullName>
    </submittedName>
</protein>
<proteinExistence type="predicted"/>
<comment type="caution">
    <text evidence="3">The sequence shown here is derived from an EMBL/GenBank/DDBJ whole genome shotgun (WGS) entry which is preliminary data.</text>
</comment>
<feature type="region of interest" description="Disordered" evidence="2">
    <location>
        <begin position="1"/>
        <end position="45"/>
    </location>
</feature>
<dbReference type="AlphaFoldDB" id="A0A9K3HH03"/>
<feature type="coiled-coil region" evidence="1">
    <location>
        <begin position="341"/>
        <end position="368"/>
    </location>
</feature>
<keyword evidence="4" id="KW-1185">Reference proteome</keyword>